<evidence type="ECO:0000313" key="4">
    <source>
        <dbReference type="EMBL" id="TJZ74027.1"/>
    </source>
</evidence>
<proteinExistence type="predicted"/>
<feature type="signal peptide" evidence="1">
    <location>
        <begin position="1"/>
        <end position="21"/>
    </location>
</feature>
<dbReference type="InterPro" id="IPR038670">
    <property type="entry name" value="HslJ-like_sf"/>
</dbReference>
<comment type="caution">
    <text evidence="4">The sequence shown here is derived from an EMBL/GenBank/DDBJ whole genome shotgun (WGS) entry which is preliminary data.</text>
</comment>
<accession>A0A4U0PZH8</accession>
<feature type="domain" description="DUF306" evidence="2">
    <location>
        <begin position="24"/>
        <end position="128"/>
    </location>
</feature>
<dbReference type="AlphaFoldDB" id="A0A4U0PZH8"/>
<dbReference type="Gene3D" id="2.40.128.270">
    <property type="match status" value="1"/>
</dbReference>
<gene>
    <name evidence="4" type="ORF">FAZ21_08710</name>
</gene>
<evidence type="ECO:0000259" key="3">
    <source>
        <dbReference type="Pfam" id="PF14302"/>
    </source>
</evidence>
<sequence>MRIPLLIAAIGAASLVQIAQARSLLDGDYAITRVVVEGRVQRPVDNRLEVHIDGDRISGYSGCNRFMGRIHYMNARIEVGPLAGTRMACLDQERQMLEHDVLAALQAAESFGLVSERKAVVLRGTKGELIELTRGAAGTEKVLRIAAETRPCSGVGKMECLQVRESPEQDWQLLYQGIEGFEPQPGVAYIVRVREERVDNPPADAPDRRLVLIEVLQETR</sequence>
<feature type="domain" description="DUF4377" evidence="3">
    <location>
        <begin position="145"/>
        <end position="217"/>
    </location>
</feature>
<dbReference type="Pfam" id="PF03724">
    <property type="entry name" value="META"/>
    <property type="match status" value="1"/>
</dbReference>
<organism evidence="4 5">
    <name type="scientific">Chitiniphilus eburneus</name>
    <dbReference type="NCBI Taxonomy" id="2571148"/>
    <lineage>
        <taxon>Bacteria</taxon>
        <taxon>Pseudomonadati</taxon>
        <taxon>Pseudomonadota</taxon>
        <taxon>Betaproteobacteria</taxon>
        <taxon>Neisseriales</taxon>
        <taxon>Chitinibacteraceae</taxon>
        <taxon>Chitiniphilus</taxon>
    </lineage>
</organism>
<protein>
    <submittedName>
        <fullName evidence="4">DUF4377 domain-containing protein</fullName>
    </submittedName>
</protein>
<name>A0A4U0PZH8_9NEIS</name>
<evidence type="ECO:0000256" key="1">
    <source>
        <dbReference type="SAM" id="SignalP"/>
    </source>
</evidence>
<evidence type="ECO:0000313" key="5">
    <source>
        <dbReference type="Proteomes" id="UP000310016"/>
    </source>
</evidence>
<dbReference type="InterPro" id="IPR005184">
    <property type="entry name" value="DUF306_Meta_HslJ"/>
</dbReference>
<dbReference type="Pfam" id="PF14302">
    <property type="entry name" value="DUF4377"/>
    <property type="match status" value="1"/>
</dbReference>
<dbReference type="InterPro" id="IPR053147">
    <property type="entry name" value="Hsp_HslJ-like"/>
</dbReference>
<reference evidence="4 5" key="1">
    <citation type="submission" date="2019-04" db="EMBL/GenBank/DDBJ databases">
        <title>Chitiniphilus eburnea sp. nov., a novel chitinolytic bacterium isolated from aquaculture sludge.</title>
        <authorList>
            <person name="Sheng M."/>
        </authorList>
    </citation>
    <scope>NUCLEOTIDE SEQUENCE [LARGE SCALE GENOMIC DNA]</scope>
    <source>
        <strain evidence="4 5">HX-2-15</strain>
    </source>
</reference>
<keyword evidence="1" id="KW-0732">Signal</keyword>
<dbReference type="EMBL" id="SUMF01000007">
    <property type="protein sequence ID" value="TJZ74027.1"/>
    <property type="molecule type" value="Genomic_DNA"/>
</dbReference>
<feature type="chain" id="PRO_5020694498" evidence="1">
    <location>
        <begin position="22"/>
        <end position="220"/>
    </location>
</feature>
<dbReference type="PANTHER" id="PTHR35535:SF1">
    <property type="entry name" value="HEAT SHOCK PROTEIN HSLJ"/>
    <property type="match status" value="1"/>
</dbReference>
<keyword evidence="5" id="KW-1185">Reference proteome</keyword>
<dbReference type="RefSeq" id="WP_136773000.1">
    <property type="nucleotide sequence ID" value="NZ_CP156074.1"/>
</dbReference>
<dbReference type="OrthoDB" id="423130at2"/>
<dbReference type="Proteomes" id="UP000310016">
    <property type="component" value="Unassembled WGS sequence"/>
</dbReference>
<evidence type="ECO:0000259" key="2">
    <source>
        <dbReference type="Pfam" id="PF03724"/>
    </source>
</evidence>
<dbReference type="PANTHER" id="PTHR35535">
    <property type="entry name" value="HEAT SHOCK PROTEIN HSLJ"/>
    <property type="match status" value="1"/>
</dbReference>
<dbReference type="InterPro" id="IPR025485">
    <property type="entry name" value="DUF4377"/>
</dbReference>